<dbReference type="EMBL" id="FJOG01000001">
    <property type="protein sequence ID" value="CZR50305.1"/>
    <property type="molecule type" value="Genomic_DNA"/>
</dbReference>
<dbReference type="STRING" id="576137.A0A1L7WBZ5"/>
<reference evidence="4 5" key="1">
    <citation type="submission" date="2016-03" db="EMBL/GenBank/DDBJ databases">
        <authorList>
            <person name="Ploux O."/>
        </authorList>
    </citation>
    <scope>NUCLEOTIDE SEQUENCE [LARGE SCALE GENOMIC DNA]</scope>
    <source>
        <strain evidence="4 5">UAMH 11012</strain>
    </source>
</reference>
<dbReference type="PANTHER" id="PTHR43180:SF33">
    <property type="entry name" value="15-HYDROXYPROSTAGLANDIN DEHYDROGENASE [NAD(+)]-LIKE"/>
    <property type="match status" value="1"/>
</dbReference>
<name>A0A1L7WBZ5_9HELO</name>
<dbReference type="PRINTS" id="PR00081">
    <property type="entry name" value="GDHRDH"/>
</dbReference>
<gene>
    <name evidence="4" type="ORF">PAC_00177</name>
</gene>
<dbReference type="SUPFAM" id="SSF51735">
    <property type="entry name" value="NAD(P)-binding Rossmann-fold domains"/>
    <property type="match status" value="1"/>
</dbReference>
<evidence type="ECO:0000256" key="1">
    <source>
        <dbReference type="ARBA" id="ARBA00006484"/>
    </source>
</evidence>
<sequence>MADLNITTQNVSRLEGKVALITGGSSGIGLAAAKLFLQRGATVVIGDLRPPKEALEGVSYQTTDITQWKSLVSLFDYCAKQHGQLDIVFANAGVGGPENTFADVLGEDGQLLEPKYLAVQVNLIGLLNTVKLSIHHMRKQNSGGAIVVTASKAGYSAPLGGPIYASTKHGAIGMMRALRRFLPPLNIRLNCIAPGFTDTGMVPEAGVARLRQLGVIVQPSETVALAALFLSTRDDYHARTIQVNNNKFREIEAGYEAASELMFGDKAGGRSSLTPEVLAAVNEIFTTTI</sequence>
<organism evidence="4 5">
    <name type="scientific">Phialocephala subalpina</name>
    <dbReference type="NCBI Taxonomy" id="576137"/>
    <lineage>
        <taxon>Eukaryota</taxon>
        <taxon>Fungi</taxon>
        <taxon>Dikarya</taxon>
        <taxon>Ascomycota</taxon>
        <taxon>Pezizomycotina</taxon>
        <taxon>Leotiomycetes</taxon>
        <taxon>Helotiales</taxon>
        <taxon>Mollisiaceae</taxon>
        <taxon>Phialocephala</taxon>
        <taxon>Phialocephala fortinii species complex</taxon>
    </lineage>
</organism>
<proteinExistence type="inferred from homology"/>
<dbReference type="OrthoDB" id="37659at2759"/>
<evidence type="ECO:0000256" key="3">
    <source>
        <dbReference type="ARBA" id="ARBA00023002"/>
    </source>
</evidence>
<accession>A0A1L7WBZ5</accession>
<evidence type="ECO:0000313" key="5">
    <source>
        <dbReference type="Proteomes" id="UP000184330"/>
    </source>
</evidence>
<dbReference type="PANTHER" id="PTHR43180">
    <property type="entry name" value="3-OXOACYL-(ACYL-CARRIER-PROTEIN) REDUCTASE (AFU_ORTHOLOGUE AFUA_6G11210)"/>
    <property type="match status" value="1"/>
</dbReference>
<dbReference type="Proteomes" id="UP000184330">
    <property type="component" value="Unassembled WGS sequence"/>
</dbReference>
<dbReference type="InterPro" id="IPR036291">
    <property type="entry name" value="NAD(P)-bd_dom_sf"/>
</dbReference>
<evidence type="ECO:0008006" key="6">
    <source>
        <dbReference type="Google" id="ProtNLM"/>
    </source>
</evidence>
<dbReference type="GO" id="GO:0016491">
    <property type="term" value="F:oxidoreductase activity"/>
    <property type="evidence" value="ECO:0007669"/>
    <property type="project" value="UniProtKB-KW"/>
</dbReference>
<dbReference type="Gene3D" id="3.40.50.720">
    <property type="entry name" value="NAD(P)-binding Rossmann-like Domain"/>
    <property type="match status" value="1"/>
</dbReference>
<keyword evidence="2" id="KW-0521">NADP</keyword>
<comment type="similarity">
    <text evidence="1">Belongs to the short-chain dehydrogenases/reductases (SDR) family.</text>
</comment>
<keyword evidence="5" id="KW-1185">Reference proteome</keyword>
<dbReference type="AlphaFoldDB" id="A0A1L7WBZ5"/>
<dbReference type="Pfam" id="PF00106">
    <property type="entry name" value="adh_short"/>
    <property type="match status" value="1"/>
</dbReference>
<keyword evidence="3" id="KW-0560">Oxidoreductase</keyword>
<protein>
    <recommendedName>
        <fullName evidence="6">Levodione reductase</fullName>
    </recommendedName>
</protein>
<dbReference type="InterPro" id="IPR020904">
    <property type="entry name" value="Sc_DH/Rdtase_CS"/>
</dbReference>
<dbReference type="InterPro" id="IPR002347">
    <property type="entry name" value="SDR_fam"/>
</dbReference>
<evidence type="ECO:0000313" key="4">
    <source>
        <dbReference type="EMBL" id="CZR50305.1"/>
    </source>
</evidence>
<dbReference type="PROSITE" id="PS00061">
    <property type="entry name" value="ADH_SHORT"/>
    <property type="match status" value="1"/>
</dbReference>
<evidence type="ECO:0000256" key="2">
    <source>
        <dbReference type="ARBA" id="ARBA00022857"/>
    </source>
</evidence>